<proteinExistence type="predicted"/>
<dbReference type="AlphaFoldDB" id="A0AAD2GW57"/>
<protein>
    <submittedName>
        <fullName evidence="1">Uncharacterized protein</fullName>
    </submittedName>
</protein>
<gene>
    <name evidence="1" type="ORF">MYCIT1_LOCUS5706</name>
</gene>
<name>A0AAD2GW57_9AGAR</name>
<comment type="caution">
    <text evidence="1">The sequence shown here is derived from an EMBL/GenBank/DDBJ whole genome shotgun (WGS) entry which is preliminary data.</text>
</comment>
<reference evidence="1" key="1">
    <citation type="submission" date="2023-11" db="EMBL/GenBank/DDBJ databases">
        <authorList>
            <person name="De Vega J J."/>
            <person name="De Vega J J."/>
        </authorList>
    </citation>
    <scope>NUCLEOTIDE SEQUENCE</scope>
</reference>
<keyword evidence="2" id="KW-1185">Reference proteome</keyword>
<dbReference type="EMBL" id="CAVNYO010000079">
    <property type="protein sequence ID" value="CAK5265033.1"/>
    <property type="molecule type" value="Genomic_DNA"/>
</dbReference>
<dbReference type="Proteomes" id="UP001295794">
    <property type="component" value="Unassembled WGS sequence"/>
</dbReference>
<accession>A0AAD2GW57</accession>
<feature type="non-terminal residue" evidence="1">
    <location>
        <position position="1"/>
    </location>
</feature>
<evidence type="ECO:0000313" key="2">
    <source>
        <dbReference type="Proteomes" id="UP001295794"/>
    </source>
</evidence>
<organism evidence="1 2">
    <name type="scientific">Mycena citricolor</name>
    <dbReference type="NCBI Taxonomy" id="2018698"/>
    <lineage>
        <taxon>Eukaryota</taxon>
        <taxon>Fungi</taxon>
        <taxon>Dikarya</taxon>
        <taxon>Basidiomycota</taxon>
        <taxon>Agaricomycotina</taxon>
        <taxon>Agaricomycetes</taxon>
        <taxon>Agaricomycetidae</taxon>
        <taxon>Agaricales</taxon>
        <taxon>Marasmiineae</taxon>
        <taxon>Mycenaceae</taxon>
        <taxon>Mycena</taxon>
    </lineage>
</organism>
<feature type="non-terminal residue" evidence="1">
    <location>
        <position position="125"/>
    </location>
</feature>
<sequence>NYLNGVLGSDSQGAPPRAMLFCDAAVQTDSMALGVGVTSGHSYFSTNADVTEHAEHSKLTAQELWTILKSSQDISSVMNLSSALQRLTEIATDISGSQSTCGEFLCLIHKYAQVLCFSGDRSGSG</sequence>
<evidence type="ECO:0000313" key="1">
    <source>
        <dbReference type="EMBL" id="CAK5265033.1"/>
    </source>
</evidence>